<gene>
    <name evidence="5" type="ORF">J4Q44_G00153290</name>
</gene>
<organism evidence="5 6">
    <name type="scientific">Coregonus suidteri</name>
    <dbReference type="NCBI Taxonomy" id="861788"/>
    <lineage>
        <taxon>Eukaryota</taxon>
        <taxon>Metazoa</taxon>
        <taxon>Chordata</taxon>
        <taxon>Craniata</taxon>
        <taxon>Vertebrata</taxon>
        <taxon>Euteleostomi</taxon>
        <taxon>Actinopterygii</taxon>
        <taxon>Neopterygii</taxon>
        <taxon>Teleostei</taxon>
        <taxon>Protacanthopterygii</taxon>
        <taxon>Salmoniformes</taxon>
        <taxon>Salmonidae</taxon>
        <taxon>Coregoninae</taxon>
        <taxon>Coregonus</taxon>
    </lineage>
</organism>
<dbReference type="Pfam" id="PF00622">
    <property type="entry name" value="SPRY"/>
    <property type="match status" value="1"/>
</dbReference>
<proteinExistence type="predicted"/>
<comment type="caution">
    <text evidence="5">The sequence shown here is derived from an EMBL/GenBank/DDBJ whole genome shotgun (WGS) entry which is preliminary data.</text>
</comment>
<accession>A0AAN8LWX8</accession>
<dbReference type="InterPro" id="IPR051051">
    <property type="entry name" value="E3_ubiq-ligase_TRIM/RNF"/>
</dbReference>
<evidence type="ECO:0000259" key="4">
    <source>
        <dbReference type="Pfam" id="PF00622"/>
    </source>
</evidence>
<keyword evidence="1" id="KW-0479">Metal-binding</keyword>
<name>A0AAN8LWX8_9TELE</name>
<dbReference type="Proteomes" id="UP001356427">
    <property type="component" value="Unassembled WGS sequence"/>
</dbReference>
<dbReference type="GO" id="GO:0008270">
    <property type="term" value="F:zinc ion binding"/>
    <property type="evidence" value="ECO:0007669"/>
    <property type="project" value="UniProtKB-KW"/>
</dbReference>
<sequence>MMMEYSRLPREMDDHRTVPLTLWTPGWDAPITAEAGTAPGRNRNIGSAVSGNAALAKRETSSVRDKTAFIQINAADNGLISGTIMARRQGKDGSLWKIQHHKCERHVIWQKQFLPYFTELKLNPDSSYNKLHLTEKNSVVTRMDKEQRKDDGPGRFTHIAQKFGLHDVCRFGRNPLSWSLECTKAGFSFWHNNVKKNIPVEYVSSRIGVFLDYEAGTLSFFDRPYLSCDTLKLLYKVETEFTEDLFPGFWLGLGSTVGMCRKEREHAAKHHHYTDYDDDSY</sequence>
<dbReference type="InterPro" id="IPR013320">
    <property type="entry name" value="ConA-like_dom_sf"/>
</dbReference>
<dbReference type="AlphaFoldDB" id="A0AAN8LWX8"/>
<dbReference type="InterPro" id="IPR003877">
    <property type="entry name" value="SPRY_dom"/>
</dbReference>
<keyword evidence="2" id="KW-0863">Zinc-finger</keyword>
<dbReference type="Gene3D" id="2.60.120.920">
    <property type="match status" value="1"/>
</dbReference>
<evidence type="ECO:0000256" key="1">
    <source>
        <dbReference type="ARBA" id="ARBA00022723"/>
    </source>
</evidence>
<protein>
    <recommendedName>
        <fullName evidence="4">SPRY domain-containing protein</fullName>
    </recommendedName>
</protein>
<evidence type="ECO:0000256" key="2">
    <source>
        <dbReference type="ARBA" id="ARBA00022771"/>
    </source>
</evidence>
<evidence type="ECO:0000313" key="6">
    <source>
        <dbReference type="Proteomes" id="UP001356427"/>
    </source>
</evidence>
<evidence type="ECO:0000313" key="5">
    <source>
        <dbReference type="EMBL" id="KAK6313870.1"/>
    </source>
</evidence>
<reference evidence="5 6" key="1">
    <citation type="submission" date="2021-04" db="EMBL/GenBank/DDBJ databases">
        <authorList>
            <person name="De Guttry C."/>
            <person name="Zahm M."/>
            <person name="Klopp C."/>
            <person name="Cabau C."/>
            <person name="Louis A."/>
            <person name="Berthelot C."/>
            <person name="Parey E."/>
            <person name="Roest Crollius H."/>
            <person name="Montfort J."/>
            <person name="Robinson-Rechavi M."/>
            <person name="Bucao C."/>
            <person name="Bouchez O."/>
            <person name="Gislard M."/>
            <person name="Lluch J."/>
            <person name="Milhes M."/>
            <person name="Lampietro C."/>
            <person name="Lopez Roques C."/>
            <person name="Donnadieu C."/>
            <person name="Braasch I."/>
            <person name="Desvignes T."/>
            <person name="Postlethwait J."/>
            <person name="Bobe J."/>
            <person name="Wedekind C."/>
            <person name="Guiguen Y."/>
        </authorList>
    </citation>
    <scope>NUCLEOTIDE SEQUENCE [LARGE SCALE GENOMIC DNA]</scope>
    <source>
        <strain evidence="5">Cs_M1</strain>
        <tissue evidence="5">Blood</tissue>
    </source>
</reference>
<evidence type="ECO:0000256" key="3">
    <source>
        <dbReference type="ARBA" id="ARBA00022833"/>
    </source>
</evidence>
<keyword evidence="3" id="KW-0862">Zinc</keyword>
<dbReference type="InterPro" id="IPR043136">
    <property type="entry name" value="B30.2/SPRY_sf"/>
</dbReference>
<dbReference type="SUPFAM" id="SSF49899">
    <property type="entry name" value="Concanavalin A-like lectins/glucanases"/>
    <property type="match status" value="1"/>
</dbReference>
<keyword evidence="6" id="KW-1185">Reference proteome</keyword>
<dbReference type="PANTHER" id="PTHR25465:SF14">
    <property type="entry name" value="E3 UBIQUITIN-PROTEIN LIGASE TRIM65"/>
    <property type="match status" value="1"/>
</dbReference>
<dbReference type="EMBL" id="JAGTTL010000013">
    <property type="protein sequence ID" value="KAK6313870.1"/>
    <property type="molecule type" value="Genomic_DNA"/>
</dbReference>
<feature type="domain" description="SPRY" evidence="4">
    <location>
        <begin position="167"/>
        <end position="260"/>
    </location>
</feature>
<dbReference type="PANTHER" id="PTHR25465">
    <property type="entry name" value="B-BOX DOMAIN CONTAINING"/>
    <property type="match status" value="1"/>
</dbReference>